<dbReference type="EC" id="2.7.13.3" evidence="2"/>
<evidence type="ECO:0000256" key="9">
    <source>
        <dbReference type="SAM" id="Coils"/>
    </source>
</evidence>
<dbReference type="Pfam" id="PF07730">
    <property type="entry name" value="HisKA_3"/>
    <property type="match status" value="1"/>
</dbReference>
<protein>
    <recommendedName>
        <fullName evidence="2">histidine kinase</fullName>
        <ecNumber evidence="2">2.7.13.3</ecNumber>
    </recommendedName>
</protein>
<evidence type="ECO:0000256" key="6">
    <source>
        <dbReference type="ARBA" id="ARBA00022777"/>
    </source>
</evidence>
<keyword evidence="8" id="KW-0902">Two-component regulatory system</keyword>
<dbReference type="InterPro" id="IPR036890">
    <property type="entry name" value="HATPase_C_sf"/>
</dbReference>
<feature type="domain" description="Histidine kinase" evidence="11">
    <location>
        <begin position="470"/>
        <end position="561"/>
    </location>
</feature>
<keyword evidence="7" id="KW-0067">ATP-binding</keyword>
<dbReference type="GO" id="GO:0005524">
    <property type="term" value="F:ATP binding"/>
    <property type="evidence" value="ECO:0007669"/>
    <property type="project" value="UniProtKB-KW"/>
</dbReference>
<dbReference type="PROSITE" id="PS50109">
    <property type="entry name" value="HIS_KIN"/>
    <property type="match status" value="1"/>
</dbReference>
<dbReference type="RefSeq" id="WP_203366469.1">
    <property type="nucleotide sequence ID" value="NZ_WSFT01000036.1"/>
</dbReference>
<evidence type="ECO:0000313" key="12">
    <source>
        <dbReference type="EMBL" id="MBS4538544.1"/>
    </source>
</evidence>
<keyword evidence="6" id="KW-0418">Kinase</keyword>
<dbReference type="CDD" id="cd16917">
    <property type="entry name" value="HATPase_UhpB-NarQ-NarX-like"/>
    <property type="match status" value="1"/>
</dbReference>
<evidence type="ECO:0000256" key="3">
    <source>
        <dbReference type="ARBA" id="ARBA00022553"/>
    </source>
</evidence>
<evidence type="ECO:0000259" key="11">
    <source>
        <dbReference type="PROSITE" id="PS50109"/>
    </source>
</evidence>
<feature type="coiled-coil region" evidence="9">
    <location>
        <begin position="172"/>
        <end position="203"/>
    </location>
</feature>
<comment type="catalytic activity">
    <reaction evidence="1">
        <text>ATP + protein L-histidine = ADP + protein N-phospho-L-histidine.</text>
        <dbReference type="EC" id="2.7.13.3"/>
    </reaction>
</comment>
<keyword evidence="10" id="KW-0812">Transmembrane</keyword>
<dbReference type="EMBL" id="WSFT01000036">
    <property type="protein sequence ID" value="MBS4538544.1"/>
    <property type="molecule type" value="Genomic_DNA"/>
</dbReference>
<dbReference type="Gene3D" id="1.20.5.1930">
    <property type="match status" value="1"/>
</dbReference>
<feature type="transmembrane region" description="Helical" evidence="10">
    <location>
        <begin position="21"/>
        <end position="39"/>
    </location>
</feature>
<dbReference type="Proteomes" id="UP000724672">
    <property type="component" value="Unassembled WGS sequence"/>
</dbReference>
<evidence type="ECO:0000256" key="4">
    <source>
        <dbReference type="ARBA" id="ARBA00022679"/>
    </source>
</evidence>
<evidence type="ECO:0000313" key="13">
    <source>
        <dbReference type="Proteomes" id="UP000724672"/>
    </source>
</evidence>
<dbReference type="PANTHER" id="PTHR24421">
    <property type="entry name" value="NITRATE/NITRITE SENSOR PROTEIN NARX-RELATED"/>
    <property type="match status" value="1"/>
</dbReference>
<keyword evidence="4" id="KW-0808">Transferase</keyword>
<evidence type="ECO:0000256" key="2">
    <source>
        <dbReference type="ARBA" id="ARBA00012438"/>
    </source>
</evidence>
<dbReference type="InterPro" id="IPR050482">
    <property type="entry name" value="Sensor_HK_TwoCompSys"/>
</dbReference>
<feature type="transmembrane region" description="Helical" evidence="10">
    <location>
        <begin position="51"/>
        <end position="67"/>
    </location>
</feature>
<accession>A0A942USR8</accession>
<dbReference type="SMART" id="SM00387">
    <property type="entry name" value="HATPase_c"/>
    <property type="match status" value="1"/>
</dbReference>
<keyword evidence="3" id="KW-0597">Phosphoprotein</keyword>
<dbReference type="Gene3D" id="3.30.565.10">
    <property type="entry name" value="Histidine kinase-like ATPase, C-terminal domain"/>
    <property type="match status" value="1"/>
</dbReference>
<comment type="caution">
    <text evidence="12">The sequence shown here is derived from an EMBL/GenBank/DDBJ whole genome shotgun (WGS) entry which is preliminary data.</text>
</comment>
<organism evidence="12 13">
    <name type="scientific">Anaeromonas frigoriresistens</name>
    <dbReference type="NCBI Taxonomy" id="2683708"/>
    <lineage>
        <taxon>Bacteria</taxon>
        <taxon>Bacillati</taxon>
        <taxon>Bacillota</taxon>
        <taxon>Tissierellia</taxon>
        <taxon>Tissierellales</taxon>
        <taxon>Thermohalobacteraceae</taxon>
        <taxon>Anaeromonas</taxon>
    </lineage>
</organism>
<keyword evidence="13" id="KW-1185">Reference proteome</keyword>
<evidence type="ECO:0000256" key="7">
    <source>
        <dbReference type="ARBA" id="ARBA00022840"/>
    </source>
</evidence>
<dbReference type="GO" id="GO:0000155">
    <property type="term" value="F:phosphorelay sensor kinase activity"/>
    <property type="evidence" value="ECO:0007669"/>
    <property type="project" value="InterPro"/>
</dbReference>
<sequence length="569" mass="65848">MGYLLEKILYINKKQSEETKILIAYRYLSLIVTSLFYIFSNTDHSFNKRSFIVACIFISSFILNYLYIKNRESKIQIKFLVLIETIGNSIILIPSGGINSPFVWYSLNTILITSIELERLYSWINLFVYLFASLAISDIFITTNTRSFMGLVWEESNLILSLVLITALARFLSKYILEIKKKSNKLENTNKQLLLANEKIKESMNYTMELYHAVELFSHQKDKENLVDHIINYTKKITKSSQVIFSIYGGSNDEVVIHTEGIDNIFLEKLKVKILDINNIEVVPQIPIEIKIENNTYLFSLINSHDKSYGVLGIDTTDIMKNDINDLYYQLKFLSELTSIVLERFELDEVNGRLLKAEEQNRIASEIHDGVLQRLFSISCGIFTLMKRKKKAPNEDITEELNQMRSSIDDTMKELRKTIYGLSWSKEGSDNFISDINNYIDEIKRLTTINIKFKVQGKSEVLSTLHKKAFYRVIREGISNGIRHGGAKNIDINLYIYRQQTLLEIIDDGTGFDIKEIRNKKDKGIGIENMYHLVNSLKGQIYFDSIKERGTIISIKVPNVHVIEREEVV</sequence>
<feature type="transmembrane region" description="Helical" evidence="10">
    <location>
        <begin position="79"/>
        <end position="100"/>
    </location>
</feature>
<dbReference type="PANTHER" id="PTHR24421:SF10">
    <property type="entry name" value="NITRATE_NITRITE SENSOR PROTEIN NARQ"/>
    <property type="match status" value="1"/>
</dbReference>
<gene>
    <name evidence="12" type="ORF">GOQ27_08720</name>
</gene>
<dbReference type="Pfam" id="PF02518">
    <property type="entry name" value="HATPase_c"/>
    <property type="match status" value="1"/>
</dbReference>
<keyword evidence="9" id="KW-0175">Coiled coil</keyword>
<dbReference type="AlphaFoldDB" id="A0A942USR8"/>
<feature type="transmembrane region" description="Helical" evidence="10">
    <location>
        <begin position="120"/>
        <end position="137"/>
    </location>
</feature>
<keyword evidence="10" id="KW-0472">Membrane</keyword>
<feature type="transmembrane region" description="Helical" evidence="10">
    <location>
        <begin position="158"/>
        <end position="177"/>
    </location>
</feature>
<dbReference type="GO" id="GO:0016020">
    <property type="term" value="C:membrane"/>
    <property type="evidence" value="ECO:0007669"/>
    <property type="project" value="InterPro"/>
</dbReference>
<dbReference type="GO" id="GO:0046983">
    <property type="term" value="F:protein dimerization activity"/>
    <property type="evidence" value="ECO:0007669"/>
    <property type="project" value="InterPro"/>
</dbReference>
<evidence type="ECO:0000256" key="1">
    <source>
        <dbReference type="ARBA" id="ARBA00000085"/>
    </source>
</evidence>
<evidence type="ECO:0000256" key="8">
    <source>
        <dbReference type="ARBA" id="ARBA00023012"/>
    </source>
</evidence>
<dbReference type="InterPro" id="IPR011712">
    <property type="entry name" value="Sig_transdc_His_kin_sub3_dim/P"/>
</dbReference>
<evidence type="ECO:0000256" key="10">
    <source>
        <dbReference type="SAM" id="Phobius"/>
    </source>
</evidence>
<dbReference type="InterPro" id="IPR005467">
    <property type="entry name" value="His_kinase_dom"/>
</dbReference>
<dbReference type="SUPFAM" id="SSF55874">
    <property type="entry name" value="ATPase domain of HSP90 chaperone/DNA topoisomerase II/histidine kinase"/>
    <property type="match status" value="1"/>
</dbReference>
<evidence type="ECO:0000256" key="5">
    <source>
        <dbReference type="ARBA" id="ARBA00022741"/>
    </source>
</evidence>
<name>A0A942USR8_9FIRM</name>
<keyword evidence="5" id="KW-0547">Nucleotide-binding</keyword>
<keyword evidence="10" id="KW-1133">Transmembrane helix</keyword>
<reference evidence="12" key="1">
    <citation type="submission" date="2019-12" db="EMBL/GenBank/DDBJ databases">
        <title>Clostridiaceae gen. nov. sp. nov., isolated from sediment in Xinjiang, China.</title>
        <authorList>
            <person name="Zhang R."/>
        </authorList>
    </citation>
    <scope>NUCLEOTIDE SEQUENCE</scope>
    <source>
        <strain evidence="12">D2Q-11</strain>
    </source>
</reference>
<proteinExistence type="predicted"/>
<dbReference type="InterPro" id="IPR003594">
    <property type="entry name" value="HATPase_dom"/>
</dbReference>